<sequence>MRSHEQRRSSVFLQDMRHEWLSSTPKHILLYKALGWSPPVFGHLPLIVNHDGTKLSKRQGDVNIQHYQDKGYFSQAVVNYITSIGGGFHQDTLGKTLEEMIQSVS</sequence>
<dbReference type="AlphaFoldDB" id="A0AAV4JAG6"/>
<keyword evidence="3 6" id="KW-0067">ATP-binding</keyword>
<evidence type="ECO:0000256" key="1">
    <source>
        <dbReference type="ARBA" id="ARBA00022598"/>
    </source>
</evidence>
<dbReference type="InterPro" id="IPR049940">
    <property type="entry name" value="GluQ/Sye"/>
</dbReference>
<dbReference type="PANTHER" id="PTHR43311">
    <property type="entry name" value="GLUTAMATE--TRNA LIGASE"/>
    <property type="match status" value="1"/>
</dbReference>
<evidence type="ECO:0000313" key="9">
    <source>
        <dbReference type="Proteomes" id="UP000762676"/>
    </source>
</evidence>
<dbReference type="PANTHER" id="PTHR43311:SF2">
    <property type="entry name" value="GLUTAMATE--TRNA LIGASE, MITOCHONDRIAL-RELATED"/>
    <property type="match status" value="1"/>
</dbReference>
<name>A0AAV4JAG6_9GAST</name>
<keyword evidence="2 6" id="KW-0547">Nucleotide-binding</keyword>
<evidence type="ECO:0000256" key="2">
    <source>
        <dbReference type="ARBA" id="ARBA00022741"/>
    </source>
</evidence>
<feature type="non-terminal residue" evidence="8">
    <location>
        <position position="105"/>
    </location>
</feature>
<keyword evidence="5 6" id="KW-0030">Aminoacyl-tRNA synthetase</keyword>
<evidence type="ECO:0000256" key="4">
    <source>
        <dbReference type="ARBA" id="ARBA00022917"/>
    </source>
</evidence>
<feature type="domain" description="Glutamyl/glutaminyl-tRNA synthetase class Ib catalytic" evidence="7">
    <location>
        <begin position="18"/>
        <end position="103"/>
    </location>
</feature>
<dbReference type="GO" id="GO:0004818">
    <property type="term" value="F:glutamate-tRNA ligase activity"/>
    <property type="evidence" value="ECO:0007669"/>
    <property type="project" value="TreeGrafter"/>
</dbReference>
<keyword evidence="9" id="KW-1185">Reference proteome</keyword>
<accession>A0AAV4JAG6</accession>
<dbReference type="Gene3D" id="3.40.50.620">
    <property type="entry name" value="HUPs"/>
    <property type="match status" value="1"/>
</dbReference>
<dbReference type="InterPro" id="IPR020061">
    <property type="entry name" value="Glu_tRNA_lig_a-bdl"/>
</dbReference>
<dbReference type="Proteomes" id="UP000762676">
    <property type="component" value="Unassembled WGS sequence"/>
</dbReference>
<dbReference type="SUPFAM" id="SSF52374">
    <property type="entry name" value="Nucleotidylyl transferase"/>
    <property type="match status" value="1"/>
</dbReference>
<dbReference type="Gene3D" id="1.10.1160.10">
    <property type="entry name" value="Glutamyl-trna Synthetase, Domain 2"/>
    <property type="match status" value="1"/>
</dbReference>
<keyword evidence="1 6" id="KW-0436">Ligase</keyword>
<dbReference type="GO" id="GO:0005739">
    <property type="term" value="C:mitochondrion"/>
    <property type="evidence" value="ECO:0007669"/>
    <property type="project" value="TreeGrafter"/>
</dbReference>
<dbReference type="EMBL" id="BMAT01010063">
    <property type="protein sequence ID" value="GFS19300.1"/>
    <property type="molecule type" value="Genomic_DNA"/>
</dbReference>
<keyword evidence="4 6" id="KW-0648">Protein biosynthesis</keyword>
<dbReference type="InterPro" id="IPR014729">
    <property type="entry name" value="Rossmann-like_a/b/a_fold"/>
</dbReference>
<reference evidence="8 9" key="1">
    <citation type="journal article" date="2021" name="Elife">
        <title>Chloroplast acquisition without the gene transfer in kleptoplastic sea slugs, Plakobranchus ocellatus.</title>
        <authorList>
            <person name="Maeda T."/>
            <person name="Takahashi S."/>
            <person name="Yoshida T."/>
            <person name="Shimamura S."/>
            <person name="Takaki Y."/>
            <person name="Nagai Y."/>
            <person name="Toyoda A."/>
            <person name="Suzuki Y."/>
            <person name="Arimoto A."/>
            <person name="Ishii H."/>
            <person name="Satoh N."/>
            <person name="Nishiyama T."/>
            <person name="Hasebe M."/>
            <person name="Maruyama T."/>
            <person name="Minagawa J."/>
            <person name="Obokata J."/>
            <person name="Shigenobu S."/>
        </authorList>
    </citation>
    <scope>NUCLEOTIDE SEQUENCE [LARGE SCALE GENOMIC DNA]</scope>
</reference>
<dbReference type="InterPro" id="IPR020058">
    <property type="entry name" value="Glu/Gln-tRNA-synth_Ib_cat-dom"/>
</dbReference>
<comment type="similarity">
    <text evidence="6">Belongs to the class-I aminoacyl-tRNA synthetase family.</text>
</comment>
<evidence type="ECO:0000313" key="8">
    <source>
        <dbReference type="EMBL" id="GFS19300.1"/>
    </source>
</evidence>
<dbReference type="GO" id="GO:0005524">
    <property type="term" value="F:ATP binding"/>
    <property type="evidence" value="ECO:0007669"/>
    <property type="project" value="UniProtKB-KW"/>
</dbReference>
<comment type="caution">
    <text evidence="8">The sequence shown here is derived from an EMBL/GenBank/DDBJ whole genome shotgun (WGS) entry which is preliminary data.</text>
</comment>
<evidence type="ECO:0000256" key="6">
    <source>
        <dbReference type="RuleBase" id="RU363037"/>
    </source>
</evidence>
<evidence type="ECO:0000259" key="7">
    <source>
        <dbReference type="Pfam" id="PF00749"/>
    </source>
</evidence>
<evidence type="ECO:0000256" key="3">
    <source>
        <dbReference type="ARBA" id="ARBA00022840"/>
    </source>
</evidence>
<proteinExistence type="inferred from homology"/>
<evidence type="ECO:0000256" key="5">
    <source>
        <dbReference type="ARBA" id="ARBA00023146"/>
    </source>
</evidence>
<dbReference type="GO" id="GO:0006424">
    <property type="term" value="P:glutamyl-tRNA aminoacylation"/>
    <property type="evidence" value="ECO:0007669"/>
    <property type="project" value="TreeGrafter"/>
</dbReference>
<organism evidence="8 9">
    <name type="scientific">Elysia marginata</name>
    <dbReference type="NCBI Taxonomy" id="1093978"/>
    <lineage>
        <taxon>Eukaryota</taxon>
        <taxon>Metazoa</taxon>
        <taxon>Spiralia</taxon>
        <taxon>Lophotrochozoa</taxon>
        <taxon>Mollusca</taxon>
        <taxon>Gastropoda</taxon>
        <taxon>Heterobranchia</taxon>
        <taxon>Euthyneura</taxon>
        <taxon>Panpulmonata</taxon>
        <taxon>Sacoglossa</taxon>
        <taxon>Placobranchoidea</taxon>
        <taxon>Plakobranchidae</taxon>
        <taxon>Elysia</taxon>
    </lineage>
</organism>
<dbReference type="Pfam" id="PF00749">
    <property type="entry name" value="tRNA-synt_1c"/>
    <property type="match status" value="1"/>
</dbReference>
<gene>
    <name evidence="8" type="ORF">ElyMa_005028600</name>
</gene>
<protein>
    <submittedName>
        <fullName evidence="8">Glutamate--tRNA ligase</fullName>
    </submittedName>
</protein>